<dbReference type="InterPro" id="IPR003734">
    <property type="entry name" value="DUF155"/>
</dbReference>
<dbReference type="InterPro" id="IPR051624">
    <property type="entry name" value="RMD1/Sad1-interacting"/>
</dbReference>
<evidence type="ECO:0000259" key="3">
    <source>
        <dbReference type="Pfam" id="PF02582"/>
    </source>
</evidence>
<dbReference type="GO" id="GO:0005739">
    <property type="term" value="C:mitochondrion"/>
    <property type="evidence" value="ECO:0007669"/>
    <property type="project" value="UniProtKB-ARBA"/>
</dbReference>
<dbReference type="Proteomes" id="UP000722791">
    <property type="component" value="Unassembled WGS sequence"/>
</dbReference>
<dbReference type="Pfam" id="PF02582">
    <property type="entry name" value="DUF155"/>
    <property type="match status" value="1"/>
</dbReference>
<feature type="compositionally biased region" description="Basic residues" evidence="2">
    <location>
        <begin position="138"/>
        <end position="149"/>
    </location>
</feature>
<feature type="region of interest" description="Disordered" evidence="2">
    <location>
        <begin position="128"/>
        <end position="164"/>
    </location>
</feature>
<evidence type="ECO:0000256" key="2">
    <source>
        <dbReference type="SAM" id="MobiDB-lite"/>
    </source>
</evidence>
<comment type="caution">
    <text evidence="4">The sequence shown here is derived from an EMBL/GenBank/DDBJ whole genome shotgun (WGS) entry which is preliminary data.</text>
</comment>
<organism evidence="4 5">
    <name type="scientific">Volvox reticuliferus</name>
    <dbReference type="NCBI Taxonomy" id="1737510"/>
    <lineage>
        <taxon>Eukaryota</taxon>
        <taxon>Viridiplantae</taxon>
        <taxon>Chlorophyta</taxon>
        <taxon>core chlorophytes</taxon>
        <taxon>Chlorophyceae</taxon>
        <taxon>CS clade</taxon>
        <taxon>Chlamydomonadales</taxon>
        <taxon>Volvocaceae</taxon>
        <taxon>Volvox</taxon>
    </lineage>
</organism>
<feature type="region of interest" description="Disordered" evidence="2">
    <location>
        <begin position="483"/>
        <end position="506"/>
    </location>
</feature>
<sequence>MRPSHVVLSGVLRQVALAFQRAASSAHHSNGAATLYGPYSASNNKFIASWLDSWLYHQFGPPGSPCHPTILACARGLCMKSGEPPSGVDFPSNASNPKLAVSDGNLDASGQSTSPSGVVNCFVPAGAASAGPATPRQQHPRGKSARLHVRPPSGPAPPPTRSLKDKTAKVLSAKAAAAMAAVKAGGGQQPLPREARRQLDAQLAEMPLPPAPYRGRHAAADGPRSVHVTGFYTGHPFTRASAEAVAAKLRNQPLARGAAVAGVYHDHEDALIIMTHGSPYNSLLSSSLAAVPPVPAAAAATAATVSSSSISAAALASTSAPAAAPLGSATATAVAPTATGATAGGVAADVGAPPPLMPAEGSPASAAPFEATDELGPMEAGVDGALTIAPPPPLLAAEASEAAVAAGGASEAPVFGSSVGRGNRQIVAVRRTAVAHMCAQDSPCMAVMLLEYGGVVFFNVPESLQAEALMRVAAVTLPDGMSTADPGMGRPLSRQPPLRGPNRTADTEAWRQVVERLSIHKEEQLIVVDPNMMAGRGTGRWIRKLDDSLHIWAWDSTTLESIARVISQSAAIRYYNQVCEDMLERYETIMPLGYEAPDHRFRATTERLLFWRSRLPLRDLRQMVFKSSGIRVRLDSRLGLRDPPSGTWESARHHAVWDAIRREFELDDRRDALMDKTDLLKQSCLDLISANNESFTKRSELSIILLITVEIVISLTDLHSALSAENVGRAFGWVIDSLGGGLGPADAADGATGAAAVAASVPPPPATAAS</sequence>
<feature type="domain" description="DUF155" evidence="3">
    <location>
        <begin position="447"/>
        <end position="673"/>
    </location>
</feature>
<evidence type="ECO:0000313" key="5">
    <source>
        <dbReference type="Proteomes" id="UP000722791"/>
    </source>
</evidence>
<evidence type="ECO:0000256" key="1">
    <source>
        <dbReference type="ARBA" id="ARBA00008306"/>
    </source>
</evidence>
<dbReference type="PANTHER" id="PTHR16255">
    <property type="entry name" value="REQUIRED FOR MEIOTIC NUCLEAR DIVISION PROTEIN 1 HOMOLOG"/>
    <property type="match status" value="1"/>
</dbReference>
<proteinExistence type="inferred from homology"/>
<dbReference type="AlphaFoldDB" id="A0A8J4GGG5"/>
<reference evidence="4" key="1">
    <citation type="journal article" date="2021" name="Proc. Natl. Acad. Sci. U.S.A.">
        <title>Three genomes in the algal genus Volvox reveal the fate of a haploid sex-determining region after a transition to homothallism.</title>
        <authorList>
            <person name="Yamamoto K."/>
            <person name="Hamaji T."/>
            <person name="Kawai-Toyooka H."/>
            <person name="Matsuzaki R."/>
            <person name="Takahashi F."/>
            <person name="Nishimura Y."/>
            <person name="Kawachi M."/>
            <person name="Noguchi H."/>
            <person name="Minakuchi Y."/>
            <person name="Umen J.G."/>
            <person name="Toyoda A."/>
            <person name="Nozaki H."/>
        </authorList>
    </citation>
    <scope>NUCLEOTIDE SEQUENCE</scope>
    <source>
        <strain evidence="4">NIES-3785</strain>
    </source>
</reference>
<feature type="region of interest" description="Disordered" evidence="2">
    <location>
        <begin position="88"/>
        <end position="113"/>
    </location>
</feature>
<name>A0A8J4GGG5_9CHLO</name>
<evidence type="ECO:0000313" key="4">
    <source>
        <dbReference type="EMBL" id="GIM07226.1"/>
    </source>
</evidence>
<dbReference type="EMBL" id="BNCQ01000023">
    <property type="protein sequence ID" value="GIM07226.1"/>
    <property type="molecule type" value="Genomic_DNA"/>
</dbReference>
<protein>
    <recommendedName>
        <fullName evidence="3">DUF155 domain-containing protein</fullName>
    </recommendedName>
</protein>
<gene>
    <name evidence="4" type="ORF">Vretimale_11428</name>
</gene>
<comment type="similarity">
    <text evidence="1">Belongs to the RMD1/sif2 family.</text>
</comment>
<accession>A0A8J4GGG5</accession>
<dbReference type="PANTHER" id="PTHR16255:SF6">
    <property type="entry name" value="PROTEIN RETARDED ROOT GROWTH-LIKE"/>
    <property type="match status" value="1"/>
</dbReference>